<protein>
    <submittedName>
        <fullName evidence="7">Rhomboid family intramembrane serine protease</fullName>
    </submittedName>
</protein>
<name>A0AA37WD50_9BACT</name>
<reference evidence="7" key="2">
    <citation type="submission" date="2023-01" db="EMBL/GenBank/DDBJ databases">
        <title>Draft genome sequence of Portibacter lacus strain NBRC 108769.</title>
        <authorList>
            <person name="Sun Q."/>
            <person name="Mori K."/>
        </authorList>
    </citation>
    <scope>NUCLEOTIDE SEQUENCE</scope>
    <source>
        <strain evidence="7">NBRC 108769</strain>
    </source>
</reference>
<feature type="transmembrane region" description="Helical" evidence="5">
    <location>
        <begin position="117"/>
        <end position="137"/>
    </location>
</feature>
<dbReference type="Pfam" id="PF01694">
    <property type="entry name" value="Rhomboid"/>
    <property type="match status" value="1"/>
</dbReference>
<reference evidence="7" key="1">
    <citation type="journal article" date="2014" name="Int. J. Syst. Evol. Microbiol.">
        <title>Complete genome sequence of Corynebacterium casei LMG S-19264T (=DSM 44701T), isolated from a smear-ripened cheese.</title>
        <authorList>
            <consortium name="US DOE Joint Genome Institute (JGI-PGF)"/>
            <person name="Walter F."/>
            <person name="Albersmeier A."/>
            <person name="Kalinowski J."/>
            <person name="Ruckert C."/>
        </authorList>
    </citation>
    <scope>NUCLEOTIDE SEQUENCE</scope>
    <source>
        <strain evidence="7">NBRC 108769</strain>
    </source>
</reference>
<dbReference type="InterPro" id="IPR035952">
    <property type="entry name" value="Rhomboid-like_sf"/>
</dbReference>
<dbReference type="GO" id="GO:0016020">
    <property type="term" value="C:membrane"/>
    <property type="evidence" value="ECO:0007669"/>
    <property type="project" value="UniProtKB-SubCell"/>
</dbReference>
<comment type="caution">
    <text evidence="7">The sequence shown here is derived from an EMBL/GenBank/DDBJ whole genome shotgun (WGS) entry which is preliminary data.</text>
</comment>
<keyword evidence="7" id="KW-0378">Hydrolase</keyword>
<proteinExistence type="predicted"/>
<keyword evidence="2 5" id="KW-0812">Transmembrane</keyword>
<evidence type="ECO:0000256" key="1">
    <source>
        <dbReference type="ARBA" id="ARBA00004141"/>
    </source>
</evidence>
<dbReference type="SUPFAM" id="SSF144091">
    <property type="entry name" value="Rhomboid-like"/>
    <property type="match status" value="1"/>
</dbReference>
<accession>A0AA37WD50</accession>
<dbReference type="EMBL" id="BSOH01000001">
    <property type="protein sequence ID" value="GLR15554.1"/>
    <property type="molecule type" value="Genomic_DNA"/>
</dbReference>
<feature type="transmembrane region" description="Helical" evidence="5">
    <location>
        <begin position="6"/>
        <end position="24"/>
    </location>
</feature>
<organism evidence="7 8">
    <name type="scientific">Portibacter lacus</name>
    <dbReference type="NCBI Taxonomy" id="1099794"/>
    <lineage>
        <taxon>Bacteria</taxon>
        <taxon>Pseudomonadati</taxon>
        <taxon>Bacteroidota</taxon>
        <taxon>Saprospiria</taxon>
        <taxon>Saprospirales</taxon>
        <taxon>Haliscomenobacteraceae</taxon>
        <taxon>Portibacter</taxon>
    </lineage>
</organism>
<feature type="domain" description="Peptidase S54 rhomboid" evidence="6">
    <location>
        <begin position="44"/>
        <end position="195"/>
    </location>
</feature>
<feature type="transmembrane region" description="Helical" evidence="5">
    <location>
        <begin position="143"/>
        <end position="164"/>
    </location>
</feature>
<keyword evidence="4 5" id="KW-0472">Membrane</keyword>
<dbReference type="InterPro" id="IPR022764">
    <property type="entry name" value="Peptidase_S54_rhomboid_dom"/>
</dbReference>
<evidence type="ECO:0000256" key="2">
    <source>
        <dbReference type="ARBA" id="ARBA00022692"/>
    </source>
</evidence>
<comment type="subcellular location">
    <subcellularLocation>
        <location evidence="1">Membrane</location>
        <topology evidence="1">Multi-pass membrane protein</topology>
    </subcellularLocation>
</comment>
<evidence type="ECO:0000259" key="6">
    <source>
        <dbReference type="Pfam" id="PF01694"/>
    </source>
</evidence>
<evidence type="ECO:0000256" key="5">
    <source>
        <dbReference type="SAM" id="Phobius"/>
    </source>
</evidence>
<evidence type="ECO:0000313" key="8">
    <source>
        <dbReference type="Proteomes" id="UP001156666"/>
    </source>
</evidence>
<keyword evidence="3 5" id="KW-1133">Transmembrane helix</keyword>
<dbReference type="GO" id="GO:0004252">
    <property type="term" value="F:serine-type endopeptidase activity"/>
    <property type="evidence" value="ECO:0007669"/>
    <property type="project" value="InterPro"/>
</dbReference>
<keyword evidence="8" id="KW-1185">Reference proteome</keyword>
<keyword evidence="7" id="KW-0645">Protease</keyword>
<dbReference type="Proteomes" id="UP001156666">
    <property type="component" value="Unassembled WGS sequence"/>
</dbReference>
<gene>
    <name evidence="7" type="ORF">GCM10007940_01690</name>
</gene>
<dbReference type="Gene3D" id="1.20.1540.10">
    <property type="entry name" value="Rhomboid-like"/>
    <property type="match status" value="1"/>
</dbReference>
<dbReference type="GO" id="GO:0006508">
    <property type="term" value="P:proteolysis"/>
    <property type="evidence" value="ECO:0007669"/>
    <property type="project" value="UniProtKB-KW"/>
</dbReference>
<dbReference type="PANTHER" id="PTHR43066">
    <property type="entry name" value="RHOMBOID-RELATED PROTEIN"/>
    <property type="match status" value="1"/>
</dbReference>
<evidence type="ECO:0000313" key="7">
    <source>
        <dbReference type="EMBL" id="GLR15554.1"/>
    </source>
</evidence>
<evidence type="ECO:0000256" key="3">
    <source>
        <dbReference type="ARBA" id="ARBA00022989"/>
    </source>
</evidence>
<evidence type="ECO:0000256" key="4">
    <source>
        <dbReference type="ARBA" id="ARBA00023136"/>
    </source>
</evidence>
<dbReference type="RefSeq" id="WP_235292446.1">
    <property type="nucleotide sequence ID" value="NZ_BSOH01000001.1"/>
</dbReference>
<dbReference type="AlphaFoldDB" id="A0AA37WD50"/>
<feature type="transmembrane region" description="Helical" evidence="5">
    <location>
        <begin position="185"/>
        <end position="204"/>
    </location>
</feature>
<feature type="transmembrane region" description="Helical" evidence="5">
    <location>
        <begin position="91"/>
        <end position="110"/>
    </location>
</feature>
<sequence>MEGIQFNLTLAILVLTGLISFRGFSNRAFFDKFKHLPVAEAGNKEYYRLLTSGFLHGDWMHLIFNGYVLLMFGAIVEDYFVRQFGVVPGRVMYLLMYITCIVAANIPSFLKHKNNPAYSAIGASGAVSGVIFISILISPMSGIGIIFIPIYIPAFIFGVLYLVYSSWAAKKQDTRIGHDAHFYGALYGMIFIILFNPSIIARFFNQIANGF</sequence>
<feature type="transmembrane region" description="Helical" evidence="5">
    <location>
        <begin position="59"/>
        <end position="76"/>
    </location>
</feature>